<dbReference type="Ensembl" id="ENSSSCT00025075172.1">
    <property type="protein sequence ID" value="ENSSSCP00025032589.1"/>
    <property type="gene ID" value="ENSSSCG00025054321.1"/>
</dbReference>
<keyword evidence="5 12" id="KW-0344">Guanine-nucleotide releasing factor</keyword>
<feature type="domain" description="Ras-GEF" evidence="15">
    <location>
        <begin position="49"/>
        <end position="288"/>
    </location>
</feature>
<feature type="region of interest" description="Disordered" evidence="13">
    <location>
        <begin position="288"/>
        <end position="346"/>
    </location>
</feature>
<dbReference type="AlphaFoldDB" id="A0A8D0SR95"/>
<evidence type="ECO:0000256" key="6">
    <source>
        <dbReference type="ARBA" id="ARBA00023136"/>
    </source>
</evidence>
<dbReference type="PANTHER" id="PTHR23113">
    <property type="entry name" value="GUANINE NUCLEOTIDE EXCHANGE FACTOR"/>
    <property type="match status" value="1"/>
</dbReference>
<reference evidence="16" key="1">
    <citation type="submission" date="2025-05" db="UniProtKB">
        <authorList>
            <consortium name="Ensembl"/>
        </authorList>
    </citation>
    <scope>IDENTIFICATION</scope>
</reference>
<dbReference type="Ensembl" id="ENSSSCT00055045011.1">
    <property type="protein sequence ID" value="ENSSSCP00055035858.1"/>
    <property type="gene ID" value="ENSSSCG00055022463.1"/>
</dbReference>
<evidence type="ECO:0000259" key="14">
    <source>
        <dbReference type="PROSITE" id="PS50003"/>
    </source>
</evidence>
<comment type="subcellular location">
    <subcellularLocation>
        <location evidence="1">Cell membrane</location>
    </subcellularLocation>
    <subcellularLocation>
        <location evidence="2">Cytoplasm</location>
    </subcellularLocation>
</comment>
<evidence type="ECO:0000256" key="7">
    <source>
        <dbReference type="ARBA" id="ARBA00064959"/>
    </source>
</evidence>
<keyword evidence="6" id="KW-0472">Membrane</keyword>
<dbReference type="SUPFAM" id="SSF48366">
    <property type="entry name" value="Ras GEF"/>
    <property type="match status" value="1"/>
</dbReference>
<dbReference type="Gene3D" id="2.30.29.30">
    <property type="entry name" value="Pleckstrin-homology domain (PH domain)/Phosphotyrosine-binding domain (PTB)"/>
    <property type="match status" value="1"/>
</dbReference>
<protein>
    <recommendedName>
        <fullName evidence="8">Ras-specific guanine nucleotide-releasing factor RalGPS1</fullName>
    </recommendedName>
    <alternativeName>
        <fullName evidence="11">Ral GEF with PH domain and SH3-binding motif 1</fullName>
    </alternativeName>
    <alternativeName>
        <fullName evidence="9">Ral guanine nucleotide exchange factor 2</fullName>
    </alternativeName>
    <alternativeName>
        <fullName evidence="10">RalA exchange factor RalGPS1</fullName>
    </alternativeName>
</protein>
<dbReference type="CDD" id="cd13310">
    <property type="entry name" value="PH_RalGPS1_2"/>
    <property type="match status" value="1"/>
</dbReference>
<dbReference type="PANTHER" id="PTHR23113:SF167">
    <property type="entry name" value="RAS-SPECIFIC GUANINE NUCLEOTIDE-RELEASING FACTOR RALGPS1"/>
    <property type="match status" value="1"/>
</dbReference>
<dbReference type="InterPro" id="IPR001895">
    <property type="entry name" value="RASGEF_cat_dom"/>
</dbReference>
<dbReference type="Pfam" id="PF00617">
    <property type="entry name" value="RasGEF"/>
    <property type="match status" value="1"/>
</dbReference>
<evidence type="ECO:0000256" key="2">
    <source>
        <dbReference type="ARBA" id="ARBA00004496"/>
    </source>
</evidence>
<dbReference type="InterPro" id="IPR001849">
    <property type="entry name" value="PH_domain"/>
</dbReference>
<evidence type="ECO:0000256" key="4">
    <source>
        <dbReference type="ARBA" id="ARBA00022490"/>
    </source>
</evidence>
<name>A0A8D0SR95_PIG</name>
<dbReference type="Proteomes" id="UP000694724">
    <property type="component" value="Unplaced"/>
</dbReference>
<evidence type="ECO:0000313" key="16">
    <source>
        <dbReference type="Ensembl" id="ENSSSCP00025032589.1"/>
    </source>
</evidence>
<evidence type="ECO:0000256" key="3">
    <source>
        <dbReference type="ARBA" id="ARBA00022475"/>
    </source>
</evidence>
<dbReference type="SUPFAM" id="SSF50729">
    <property type="entry name" value="PH domain-like"/>
    <property type="match status" value="1"/>
</dbReference>
<gene>
    <name evidence="16" type="primary">RALGPS1</name>
</gene>
<keyword evidence="3" id="KW-1003">Cell membrane</keyword>
<dbReference type="GO" id="GO:0005886">
    <property type="term" value="C:plasma membrane"/>
    <property type="evidence" value="ECO:0007669"/>
    <property type="project" value="UniProtKB-SubCell"/>
</dbReference>
<dbReference type="InterPro" id="IPR036964">
    <property type="entry name" value="RASGEF_cat_dom_sf"/>
</dbReference>
<dbReference type="InterPro" id="IPR011993">
    <property type="entry name" value="PH-like_dom_sf"/>
</dbReference>
<dbReference type="Pfam" id="PF00169">
    <property type="entry name" value="PH"/>
    <property type="match status" value="1"/>
</dbReference>
<dbReference type="InterPro" id="IPR023578">
    <property type="entry name" value="Ras_GEF_dom_sf"/>
</dbReference>
<evidence type="ECO:0000256" key="5">
    <source>
        <dbReference type="ARBA" id="ARBA00022658"/>
    </source>
</evidence>
<evidence type="ECO:0000256" key="1">
    <source>
        <dbReference type="ARBA" id="ARBA00004236"/>
    </source>
</evidence>
<evidence type="ECO:0000259" key="15">
    <source>
        <dbReference type="PROSITE" id="PS50009"/>
    </source>
</evidence>
<evidence type="ECO:0000256" key="10">
    <source>
        <dbReference type="ARBA" id="ARBA00079583"/>
    </source>
</evidence>
<accession>A0A8D0SR95</accession>
<dbReference type="PROSITE" id="PS50009">
    <property type="entry name" value="RASGEF_CAT"/>
    <property type="match status" value="1"/>
</dbReference>
<dbReference type="GO" id="GO:0005085">
    <property type="term" value="F:guanyl-nucleotide exchange factor activity"/>
    <property type="evidence" value="ECO:0007669"/>
    <property type="project" value="UniProtKB-KW"/>
</dbReference>
<feature type="domain" description="PH" evidence="14">
    <location>
        <begin position="387"/>
        <end position="499"/>
    </location>
</feature>
<sequence length="570" mass="63642">MYKRDGLMAGVLVTSATPQGSSSDSLEGQSCDYASKSYDAVVFDVLKVTPEEFASQITLMDIPVFKAIQPEELASCGWSKKEKHSLAPNVVAFTRRFNQVSFWVVREILTAQTLKIRAEILSHFVKIAKKLLELNNLHSLMSVVSALQSAPIFRLTKTWALLNRKDKTTFEKLDYLMSKEDNYKRTREYIRSLKMVPSIPYLGIYLLDLIYIDSAYPASGSIMENEQRSNQMNNILRIIADLQVSCSYDHLTTLPHVQKYLKSVRYIEELQKFVEDDNYKLSLRIEPGSSSPRLVSSKEDLAGPSTGSSSARFSRRPTCPDASVAGSLPTPPVPRHRKSHSLGNKGRLYATLGPNWRVPVRNSPRTRSCVYSPTGPCICTLGSSAAVPTMEGPLRRKTLLKEGRKPALSSWTRYWVILSGSTLLYYGAKSLRGTDRKHYKSTPGKKVNVVGWMVQLPDDPEHPDIFQLNNPDKGNVYKFQTGSRFHAILWHKHLDDACKSNRPQVTPPKSCFLLPCRGGPPAELGPKHSFRLELRIGPLCLSHSGKCHGNIHQRQVAGGMAFPGAGSCIC</sequence>
<evidence type="ECO:0000256" key="8">
    <source>
        <dbReference type="ARBA" id="ARBA00073644"/>
    </source>
</evidence>
<organism evidence="16 17">
    <name type="scientific">Sus scrofa</name>
    <name type="common">Pig</name>
    <dbReference type="NCBI Taxonomy" id="9823"/>
    <lineage>
        <taxon>Eukaryota</taxon>
        <taxon>Metazoa</taxon>
        <taxon>Chordata</taxon>
        <taxon>Craniata</taxon>
        <taxon>Vertebrata</taxon>
        <taxon>Euteleostomi</taxon>
        <taxon>Mammalia</taxon>
        <taxon>Eutheria</taxon>
        <taxon>Laurasiatheria</taxon>
        <taxon>Artiodactyla</taxon>
        <taxon>Suina</taxon>
        <taxon>Suidae</taxon>
        <taxon>Sus</taxon>
    </lineage>
</organism>
<dbReference type="PROSITE" id="PS50003">
    <property type="entry name" value="PH_DOMAIN"/>
    <property type="match status" value="1"/>
</dbReference>
<dbReference type="FunFam" id="2.30.29.30:FF:000152">
    <property type="entry name" value="ras-specific guanine nucleotide-releasing factor RalGPS1 isoform X1"/>
    <property type="match status" value="1"/>
</dbReference>
<proteinExistence type="predicted"/>
<comment type="subunit">
    <text evidence="7">Interacts with the SH3 domains of GRB2, NCK1, PLCG1 and SRC.</text>
</comment>
<evidence type="ECO:0000256" key="12">
    <source>
        <dbReference type="PROSITE-ProRule" id="PRU00168"/>
    </source>
</evidence>
<evidence type="ECO:0000313" key="17">
    <source>
        <dbReference type="Proteomes" id="UP000694727"/>
    </source>
</evidence>
<dbReference type="CDD" id="cd00155">
    <property type="entry name" value="RasGEF"/>
    <property type="match status" value="1"/>
</dbReference>
<dbReference type="GO" id="GO:0005737">
    <property type="term" value="C:cytoplasm"/>
    <property type="evidence" value="ECO:0007669"/>
    <property type="project" value="UniProtKB-SubCell"/>
</dbReference>
<keyword evidence="4" id="KW-0963">Cytoplasm</keyword>
<dbReference type="Proteomes" id="UP000694727">
    <property type="component" value="Unplaced"/>
</dbReference>
<dbReference type="SMART" id="SM00233">
    <property type="entry name" value="PH"/>
    <property type="match status" value="1"/>
</dbReference>
<evidence type="ECO:0000256" key="13">
    <source>
        <dbReference type="SAM" id="MobiDB-lite"/>
    </source>
</evidence>
<evidence type="ECO:0000256" key="11">
    <source>
        <dbReference type="ARBA" id="ARBA00081468"/>
    </source>
</evidence>
<dbReference type="Gene3D" id="1.10.840.10">
    <property type="entry name" value="Ras guanine-nucleotide exchange factors catalytic domain"/>
    <property type="match status" value="1"/>
</dbReference>
<dbReference type="FunFam" id="1.10.840.10:FF:000010">
    <property type="entry name" value="ras-specific guanine nucleotide-releasing factor RalGPS1 isoform X1"/>
    <property type="match status" value="1"/>
</dbReference>
<dbReference type="GO" id="GO:0007264">
    <property type="term" value="P:small GTPase-mediated signal transduction"/>
    <property type="evidence" value="ECO:0007669"/>
    <property type="project" value="InterPro"/>
</dbReference>
<dbReference type="SMART" id="SM00147">
    <property type="entry name" value="RasGEF"/>
    <property type="match status" value="1"/>
</dbReference>
<evidence type="ECO:0000256" key="9">
    <source>
        <dbReference type="ARBA" id="ARBA00079305"/>
    </source>
</evidence>
<dbReference type="InterPro" id="IPR008937">
    <property type="entry name" value="Ras-like_GEF"/>
</dbReference>